<dbReference type="GO" id="GO:0005524">
    <property type="term" value="F:ATP binding"/>
    <property type="evidence" value="ECO:0007669"/>
    <property type="project" value="UniProtKB-KW"/>
</dbReference>
<dbReference type="InterPro" id="IPR043129">
    <property type="entry name" value="ATPase_NBD"/>
</dbReference>
<proteinExistence type="predicted"/>
<keyword evidence="7" id="KW-0067">ATP-binding</keyword>
<dbReference type="EMBL" id="FWPT01000009">
    <property type="protein sequence ID" value="SMA49908.1"/>
    <property type="molecule type" value="Genomic_DNA"/>
</dbReference>
<dbReference type="InterPro" id="IPR000600">
    <property type="entry name" value="ROK"/>
</dbReference>
<dbReference type="GO" id="GO:0045127">
    <property type="term" value="F:N-acetylglucosamine kinase activity"/>
    <property type="evidence" value="ECO:0007669"/>
    <property type="project" value="UniProtKB-EC"/>
</dbReference>
<name>A0A1X7AP75_9GAMM</name>
<dbReference type="RefSeq" id="WP_165767322.1">
    <property type="nucleotide sequence ID" value="NZ_CBCSCN010000011.1"/>
</dbReference>
<keyword evidence="2 10" id="KW-0808">Transferase</keyword>
<dbReference type="CDD" id="cd24057">
    <property type="entry name" value="ASKHA_NBD_ROK_NAGK"/>
    <property type="match status" value="1"/>
</dbReference>
<evidence type="ECO:0000256" key="4">
    <source>
        <dbReference type="ARBA" id="ARBA00022741"/>
    </source>
</evidence>
<dbReference type="EC" id="2.7.1.59" evidence="1"/>
<evidence type="ECO:0000256" key="6">
    <source>
        <dbReference type="ARBA" id="ARBA00022833"/>
    </source>
</evidence>
<keyword evidence="5 10" id="KW-0418">Kinase</keyword>
<dbReference type="Gene3D" id="3.30.420.40">
    <property type="match status" value="2"/>
</dbReference>
<dbReference type="SUPFAM" id="SSF53067">
    <property type="entry name" value="Actin-like ATPase domain"/>
    <property type="match status" value="1"/>
</dbReference>
<protein>
    <recommendedName>
        <fullName evidence="1">N-acetylglucosamine kinase</fullName>
        <ecNumber evidence="1">2.7.1.59</ecNumber>
    </recommendedName>
</protein>
<evidence type="ECO:0000256" key="5">
    <source>
        <dbReference type="ARBA" id="ARBA00022777"/>
    </source>
</evidence>
<organism evidence="10 11">
    <name type="scientific">Parendozoicomonas haliclonae</name>
    <dbReference type="NCBI Taxonomy" id="1960125"/>
    <lineage>
        <taxon>Bacteria</taxon>
        <taxon>Pseudomonadati</taxon>
        <taxon>Pseudomonadota</taxon>
        <taxon>Gammaproteobacteria</taxon>
        <taxon>Oceanospirillales</taxon>
        <taxon>Endozoicomonadaceae</taxon>
        <taxon>Parendozoicomonas</taxon>
    </lineage>
</organism>
<keyword evidence="4" id="KW-0547">Nucleotide-binding</keyword>
<accession>A0A1X7AP75</accession>
<dbReference type="PANTHER" id="PTHR18964">
    <property type="entry name" value="ROK (REPRESSOR, ORF, KINASE) FAMILY"/>
    <property type="match status" value="1"/>
</dbReference>
<keyword evidence="11" id="KW-1185">Reference proteome</keyword>
<reference evidence="10 11" key="1">
    <citation type="submission" date="2017-03" db="EMBL/GenBank/DDBJ databases">
        <authorList>
            <person name="Afonso C.L."/>
            <person name="Miller P.J."/>
            <person name="Scott M.A."/>
            <person name="Spackman E."/>
            <person name="Goraichik I."/>
            <person name="Dimitrov K.M."/>
            <person name="Suarez D.L."/>
            <person name="Swayne D.E."/>
        </authorList>
    </citation>
    <scope>NUCLEOTIDE SEQUENCE [LARGE SCALE GENOMIC DNA]</scope>
    <source>
        <strain evidence="10">SB41UT1</strain>
    </source>
</reference>
<evidence type="ECO:0000313" key="11">
    <source>
        <dbReference type="Proteomes" id="UP000196573"/>
    </source>
</evidence>
<sequence>MHYGLDIGGTKIEIAAFDAEFQRQDSLRVPTPKTDYKEFLETVGELITRFDQQYGVSGTVGLGIPGVENQSTGQLTISNVPAIHGQRLRDDLARVIRRPVALENDARCFVFSEVWGGSADRFNNVFGVILGTGAGGGLCLQRKIYQGVSNLAGEWGHTALPASLQQKYQLPVVDCGCGLSGCYERYISGPGIASLHRHFTGKTLSTPDIIENMRAGEPEAVKTFDCFIDIAGAAMASLVLTVNPEAFVMGGGVSNISEIYDRLPVAIGNHLFGNNQAPAVLAPMFGDSGGVRGAAILGSQLS</sequence>
<keyword evidence="6" id="KW-0862">Zinc</keyword>
<evidence type="ECO:0000256" key="7">
    <source>
        <dbReference type="ARBA" id="ARBA00022840"/>
    </source>
</evidence>
<gene>
    <name evidence="10" type="primary">nagK</name>
    <name evidence="10" type="ORF">EHSB41UT_03699</name>
</gene>
<dbReference type="GO" id="GO:0046872">
    <property type="term" value="F:metal ion binding"/>
    <property type="evidence" value="ECO:0007669"/>
    <property type="project" value="UniProtKB-KW"/>
</dbReference>
<evidence type="ECO:0000313" key="10">
    <source>
        <dbReference type="EMBL" id="SMA49908.1"/>
    </source>
</evidence>
<dbReference type="Proteomes" id="UP000196573">
    <property type="component" value="Unassembled WGS sequence"/>
</dbReference>
<keyword evidence="3" id="KW-0479">Metal-binding</keyword>
<dbReference type="PANTHER" id="PTHR18964:SF162">
    <property type="entry name" value="N-ACETYL-D-GLUCOSAMINE KINASE"/>
    <property type="match status" value="1"/>
</dbReference>
<evidence type="ECO:0000256" key="3">
    <source>
        <dbReference type="ARBA" id="ARBA00022723"/>
    </source>
</evidence>
<evidence type="ECO:0000256" key="9">
    <source>
        <dbReference type="ARBA" id="ARBA00049065"/>
    </source>
</evidence>
<comment type="catalytic activity">
    <reaction evidence="9">
        <text>N-acetyl-D-glucosamine + ATP = N-acetyl-D-glucosamine 6-phosphate + ADP + H(+)</text>
        <dbReference type="Rhea" id="RHEA:17417"/>
        <dbReference type="ChEBI" id="CHEBI:15378"/>
        <dbReference type="ChEBI" id="CHEBI:30616"/>
        <dbReference type="ChEBI" id="CHEBI:57513"/>
        <dbReference type="ChEBI" id="CHEBI:456216"/>
        <dbReference type="ChEBI" id="CHEBI:506227"/>
        <dbReference type="EC" id="2.7.1.59"/>
    </reaction>
</comment>
<dbReference type="Pfam" id="PF00480">
    <property type="entry name" value="ROK"/>
    <property type="match status" value="1"/>
</dbReference>
<dbReference type="AlphaFoldDB" id="A0A1X7AP75"/>
<evidence type="ECO:0000256" key="2">
    <source>
        <dbReference type="ARBA" id="ARBA00022679"/>
    </source>
</evidence>
<evidence type="ECO:0000256" key="8">
    <source>
        <dbReference type="ARBA" id="ARBA00023277"/>
    </source>
</evidence>
<keyword evidence="8" id="KW-0119">Carbohydrate metabolism</keyword>
<evidence type="ECO:0000256" key="1">
    <source>
        <dbReference type="ARBA" id="ARBA00012122"/>
    </source>
</evidence>